<dbReference type="SUPFAM" id="SSF101478">
    <property type="entry name" value="ADP-ribosylglycohydrolase"/>
    <property type="match status" value="1"/>
</dbReference>
<dbReference type="Pfam" id="PF03747">
    <property type="entry name" value="ADP_ribosyl_GH"/>
    <property type="match status" value="1"/>
</dbReference>
<feature type="compositionally biased region" description="Polar residues" evidence="2">
    <location>
        <begin position="794"/>
        <end position="809"/>
    </location>
</feature>
<reference evidence="3 4" key="1">
    <citation type="submission" date="2024-02" db="EMBL/GenBank/DDBJ databases">
        <authorList>
            <person name="Chen Y."/>
            <person name="Shah S."/>
            <person name="Dougan E. K."/>
            <person name="Thang M."/>
            <person name="Chan C."/>
        </authorList>
    </citation>
    <scope>NUCLEOTIDE SEQUENCE [LARGE SCALE GENOMIC DNA]</scope>
</reference>
<feature type="region of interest" description="Disordered" evidence="2">
    <location>
        <begin position="601"/>
        <end position="624"/>
    </location>
</feature>
<evidence type="ECO:0000313" key="4">
    <source>
        <dbReference type="Proteomes" id="UP001642484"/>
    </source>
</evidence>
<feature type="compositionally biased region" description="Low complexity" evidence="2">
    <location>
        <begin position="703"/>
        <end position="716"/>
    </location>
</feature>
<dbReference type="EMBL" id="CAXAMN010012858">
    <property type="protein sequence ID" value="CAK9039176.1"/>
    <property type="molecule type" value="Genomic_DNA"/>
</dbReference>
<feature type="region of interest" description="Disordered" evidence="2">
    <location>
        <begin position="785"/>
        <end position="809"/>
    </location>
</feature>
<protein>
    <submittedName>
        <fullName evidence="3">Uncharacterized protein</fullName>
    </submittedName>
</protein>
<feature type="coiled-coil region" evidence="1">
    <location>
        <begin position="26"/>
        <end position="53"/>
    </location>
</feature>
<organism evidence="3 4">
    <name type="scientific">Durusdinium trenchii</name>
    <dbReference type="NCBI Taxonomy" id="1381693"/>
    <lineage>
        <taxon>Eukaryota</taxon>
        <taxon>Sar</taxon>
        <taxon>Alveolata</taxon>
        <taxon>Dinophyceae</taxon>
        <taxon>Suessiales</taxon>
        <taxon>Symbiodiniaceae</taxon>
        <taxon>Durusdinium</taxon>
    </lineage>
</organism>
<dbReference type="InterPro" id="IPR005502">
    <property type="entry name" value="Ribosyl_crysJ1"/>
</dbReference>
<comment type="caution">
    <text evidence="3">The sequence shown here is derived from an EMBL/GenBank/DDBJ whole genome shotgun (WGS) entry which is preliminary data.</text>
</comment>
<gene>
    <name evidence="3" type="ORF">CCMP2556_LOCUS21311</name>
</gene>
<feature type="compositionally biased region" description="Low complexity" evidence="2">
    <location>
        <begin position="730"/>
        <end position="753"/>
    </location>
</feature>
<keyword evidence="4" id="KW-1185">Reference proteome</keyword>
<name>A0ABP0LJ13_9DINO</name>
<sequence length="809" mass="88077">MDEGIALSTVAGKLVFTTDPGSLKREKELLLANQKLTADLERLQERLSFVEELIGPTETQRNAGKRCSSVESWPQWHFLRIEPKTYQIQLTSARDAALRVAHSCSGSIPTRCVGRLDETWLRSRGLTDQECSMLQRGCVSGDNGVPTDISMLGDPSFCPYDKQTLQPKWEAKGGFLQLSLADVRDKWGEEVALELVRCAIELDRPRHRTPSPEKAIQLLIGDAIGDAFGAIIEMQDAYWIRRSVSFDRWPKNPMRRTEWNTNTACGMYTDDCEMTVGLVNGLLAHGLQLGEEEMLKAWQAEWDLAKKRPRPAPPGAERNGHGSIKTYFRGFREIDEVRRLQASKEDPGNAPPMRALPLAYVRDAKIRERLCILNANATHPHPRARAASFLMAEGARWLIVEEGDQKEVISVSLQRLQHSNARDAATEAHLAKLDALEDYHDWGDRFNKMPASTHEILCGPQPCPPADGIGAGDDGSSKMHGLWSDAMRTSGLVLYLLKHHRGPLDILRASVDIGGDVDSIAALCLGVVGGSAGLGFGEANGLPWFLLEEVEGVEYLHAKGQRKTVNLMLLKPVIGLLGQQLLAAKCCGVGAVCDRLADDDEESEWGGLPRSEVVSPADGGEGGRSRAWSMLEAMMNDLGLNTRTTSAPTSGGAECPRVEEPDTDDEVVQEALEEQGLAEEAAEQDIQQLLHEPPTLLLSCPLTQTQPTSQQKTSTSRNILASSRAQTPCSGSSTHTRGTHTVSSDTSIAASSSPTREVARALTVSQEAASNETLFLQLLEDEVGGNRLCLPGSPDTSGATSPLSSLPSP</sequence>
<keyword evidence="1" id="KW-0175">Coiled coil</keyword>
<accession>A0ABP0LJ13</accession>
<evidence type="ECO:0000313" key="3">
    <source>
        <dbReference type="EMBL" id="CAK9039176.1"/>
    </source>
</evidence>
<feature type="compositionally biased region" description="Polar residues" evidence="2">
    <location>
        <begin position="717"/>
        <end position="729"/>
    </location>
</feature>
<dbReference type="Gene3D" id="1.10.4080.10">
    <property type="entry name" value="ADP-ribosylation/Crystallin J1"/>
    <property type="match status" value="1"/>
</dbReference>
<dbReference type="InterPro" id="IPR036705">
    <property type="entry name" value="Ribosyl_crysJ1_sf"/>
</dbReference>
<feature type="region of interest" description="Disordered" evidence="2">
    <location>
        <begin position="643"/>
        <end position="664"/>
    </location>
</feature>
<proteinExistence type="predicted"/>
<dbReference type="Proteomes" id="UP001642484">
    <property type="component" value="Unassembled WGS sequence"/>
</dbReference>
<evidence type="ECO:0000256" key="2">
    <source>
        <dbReference type="SAM" id="MobiDB-lite"/>
    </source>
</evidence>
<evidence type="ECO:0000256" key="1">
    <source>
        <dbReference type="SAM" id="Coils"/>
    </source>
</evidence>
<feature type="region of interest" description="Disordered" evidence="2">
    <location>
        <begin position="700"/>
        <end position="754"/>
    </location>
</feature>